<dbReference type="Pfam" id="PF18305">
    <property type="entry name" value="DNA_pol_A_exoN"/>
    <property type="match status" value="1"/>
</dbReference>
<organism evidence="2 3">
    <name type="scientific">Corynebacterium glaucum</name>
    <dbReference type="NCBI Taxonomy" id="187491"/>
    <lineage>
        <taxon>Bacteria</taxon>
        <taxon>Bacillati</taxon>
        <taxon>Actinomycetota</taxon>
        <taxon>Actinomycetes</taxon>
        <taxon>Mycobacteriales</taxon>
        <taxon>Corynebacteriaceae</taxon>
        <taxon>Corynebacterium</taxon>
    </lineage>
</organism>
<dbReference type="Gene3D" id="3.30.420.10">
    <property type="entry name" value="Ribonuclease H-like superfamily/Ribonuclease H"/>
    <property type="match status" value="1"/>
</dbReference>
<dbReference type="GO" id="GO:0033890">
    <property type="term" value="F:ribonuclease D activity"/>
    <property type="evidence" value="ECO:0007669"/>
    <property type="project" value="UniProtKB-EC"/>
</dbReference>
<dbReference type="Gene3D" id="1.10.150.80">
    <property type="entry name" value="HRDC domain"/>
    <property type="match status" value="2"/>
</dbReference>
<dbReference type="InterPro" id="IPR041605">
    <property type="entry name" value="Exo_C"/>
</dbReference>
<dbReference type="AlphaFoldDB" id="A0A1Q2HX18"/>
<keyword evidence="3" id="KW-1185">Reference proteome</keyword>
<dbReference type="SUPFAM" id="SSF53098">
    <property type="entry name" value="Ribonuclease H-like"/>
    <property type="match status" value="1"/>
</dbReference>
<gene>
    <name evidence="2" type="primary">rnd</name>
    <name evidence="2" type="ORF">CGLAU_07165</name>
</gene>
<dbReference type="InterPro" id="IPR010997">
    <property type="entry name" value="HRDC-like_sf"/>
</dbReference>
<dbReference type="GO" id="GO:0003676">
    <property type="term" value="F:nucleic acid binding"/>
    <property type="evidence" value="ECO:0007669"/>
    <property type="project" value="InterPro"/>
</dbReference>
<keyword evidence="2" id="KW-0378">Hydrolase</keyword>
<dbReference type="Pfam" id="PF01612">
    <property type="entry name" value="DNA_pol_A_exo1"/>
    <property type="match status" value="1"/>
</dbReference>
<dbReference type="PROSITE" id="PS50967">
    <property type="entry name" value="HRDC"/>
    <property type="match status" value="1"/>
</dbReference>
<dbReference type="PANTHER" id="PTHR47649:SF1">
    <property type="entry name" value="RIBONUCLEASE D"/>
    <property type="match status" value="1"/>
</dbReference>
<accession>A0A1Q2HX18</accession>
<proteinExistence type="predicted"/>
<dbReference type="CDD" id="cd06142">
    <property type="entry name" value="RNaseD_exo"/>
    <property type="match status" value="1"/>
</dbReference>
<feature type="domain" description="HRDC" evidence="1">
    <location>
        <begin position="215"/>
        <end position="294"/>
    </location>
</feature>
<evidence type="ECO:0000313" key="3">
    <source>
        <dbReference type="Proteomes" id="UP000217209"/>
    </source>
</evidence>
<dbReference type="InterPro" id="IPR002121">
    <property type="entry name" value="HRDC_dom"/>
</dbReference>
<dbReference type="GO" id="GO:0006139">
    <property type="term" value="P:nucleobase-containing compound metabolic process"/>
    <property type="evidence" value="ECO:0007669"/>
    <property type="project" value="InterPro"/>
</dbReference>
<dbReference type="EC" id="3.1.13.5" evidence="2"/>
<dbReference type="KEGG" id="cgv:CGLAU_07165"/>
<sequence>MEHRLEYELVATPNGFSQAARALASGRGPFAIDTERASAFRYDDRAFLIQIHRRDAGTFLFAPEGHREELTAQLGPVVNGADWIVHAAGEDLASLALLGLHPGRLFDTELAARFAGFERPNLGAMVQVFTGVELEKGHGREDWSTLPLPRDWLDYAALDVVYLHDLADALTEQLEQRGFLSFAEEEFAHLVKSRSLTPMEPKTWRDLKGLSAVRTQAGLQIAKELWHERDAIALERDVSPGVVLPNRVIIEIGKAVPITPSELARVHGFPGRQRRATAQWFGYIETALAHPRDQWPERAPRDPMTPPSKGNWERNHPESWQFYVEARELIAARASKMGISPEHLLAPSTLRDVIWQAAAERAEADEAKWEVMIRGTDFAVRRLCAAGARQWQAEIVAPMLAAAFLSVRSGAAWYSTRQLGGWDCRKTNGTR</sequence>
<dbReference type="InterPro" id="IPR051086">
    <property type="entry name" value="RNase_D-like"/>
</dbReference>
<dbReference type="InterPro" id="IPR044876">
    <property type="entry name" value="HRDC_dom_sf"/>
</dbReference>
<dbReference type="SMART" id="SM00341">
    <property type="entry name" value="HRDC"/>
    <property type="match status" value="1"/>
</dbReference>
<dbReference type="InterPro" id="IPR036397">
    <property type="entry name" value="RNaseH_sf"/>
</dbReference>
<reference evidence="2 3" key="1">
    <citation type="submission" date="2016-12" db="EMBL/GenBank/DDBJ databases">
        <authorList>
            <person name="Song W.-J."/>
            <person name="Kurnit D.M."/>
        </authorList>
    </citation>
    <scope>NUCLEOTIDE SEQUENCE [LARGE SCALE GENOMIC DNA]</scope>
    <source>
        <strain evidence="2 3">DSM 30827</strain>
    </source>
</reference>
<dbReference type="Pfam" id="PF00570">
    <property type="entry name" value="HRDC"/>
    <property type="match status" value="1"/>
</dbReference>
<dbReference type="PANTHER" id="PTHR47649">
    <property type="entry name" value="RIBONUCLEASE D"/>
    <property type="match status" value="1"/>
</dbReference>
<dbReference type="EMBL" id="CP019688">
    <property type="protein sequence ID" value="AQQ15388.1"/>
    <property type="molecule type" value="Genomic_DNA"/>
</dbReference>
<dbReference type="InterPro" id="IPR012337">
    <property type="entry name" value="RNaseH-like_sf"/>
</dbReference>
<evidence type="ECO:0000259" key="1">
    <source>
        <dbReference type="PROSITE" id="PS50967"/>
    </source>
</evidence>
<name>A0A1Q2HX18_9CORY</name>
<dbReference type="RefSeq" id="WP_232507070.1">
    <property type="nucleotide sequence ID" value="NZ_CP019688.1"/>
</dbReference>
<dbReference type="SMART" id="SM00474">
    <property type="entry name" value="35EXOc"/>
    <property type="match status" value="1"/>
</dbReference>
<dbReference type="Proteomes" id="UP000217209">
    <property type="component" value="Chromosome"/>
</dbReference>
<dbReference type="InterPro" id="IPR002562">
    <property type="entry name" value="3'-5'_exonuclease_dom"/>
</dbReference>
<dbReference type="SUPFAM" id="SSF47819">
    <property type="entry name" value="HRDC-like"/>
    <property type="match status" value="1"/>
</dbReference>
<dbReference type="GO" id="GO:0008408">
    <property type="term" value="F:3'-5' exonuclease activity"/>
    <property type="evidence" value="ECO:0007669"/>
    <property type="project" value="InterPro"/>
</dbReference>
<protein>
    <submittedName>
        <fullName evidence="2">Ribonuclease D</fullName>
        <ecNumber evidence="2">3.1.13.5</ecNumber>
    </submittedName>
</protein>
<evidence type="ECO:0000313" key="2">
    <source>
        <dbReference type="EMBL" id="AQQ15388.1"/>
    </source>
</evidence>
<dbReference type="GO" id="GO:0000166">
    <property type="term" value="F:nucleotide binding"/>
    <property type="evidence" value="ECO:0007669"/>
    <property type="project" value="InterPro"/>
</dbReference>